<dbReference type="AlphaFoldDB" id="A0A0M2PWP7"/>
<dbReference type="STRING" id="317619.GCA_000332315_01677"/>
<dbReference type="EMBL" id="AJTX02000007">
    <property type="protein sequence ID" value="KKI98796.1"/>
    <property type="molecule type" value="Genomic_DNA"/>
</dbReference>
<dbReference type="eggNOG" id="ENOG5031I31">
    <property type="taxonomic scope" value="Bacteria"/>
</dbReference>
<protein>
    <submittedName>
        <fullName evidence="2">Uncharacterized protein</fullName>
    </submittedName>
</protein>
<feature type="compositionally biased region" description="Basic and acidic residues" evidence="1">
    <location>
        <begin position="89"/>
        <end position="105"/>
    </location>
</feature>
<organism evidence="2 3">
    <name type="scientific">Prochlorothrix hollandica PCC 9006 = CALU 1027</name>
    <dbReference type="NCBI Taxonomy" id="317619"/>
    <lineage>
        <taxon>Bacteria</taxon>
        <taxon>Bacillati</taxon>
        <taxon>Cyanobacteriota</taxon>
        <taxon>Cyanophyceae</taxon>
        <taxon>Prochlorotrichales</taxon>
        <taxon>Prochlorotrichaceae</taxon>
        <taxon>Prochlorothrix</taxon>
    </lineage>
</organism>
<keyword evidence="3" id="KW-1185">Reference proteome</keyword>
<sequence length="105" mass="12440">MLHRKIYQLHCDGREVWIFLRDQQRWIERAQILDIEGDLVTLRYETEEEDEVCSWEEMVRLESIGSVMQRLSMVPRTNVDPLVSDDCPEAERLSDRHPEANNDPG</sequence>
<name>A0A0M2PWP7_PROHO</name>
<reference evidence="2" key="1">
    <citation type="submission" date="2012-04" db="EMBL/GenBank/DDBJ databases">
        <authorList>
            <person name="Borisov I.G."/>
            <person name="Ivanikova N.V."/>
            <person name="Pinevich A.V."/>
        </authorList>
    </citation>
    <scope>NUCLEOTIDE SEQUENCE [LARGE SCALE GENOMIC DNA]</scope>
    <source>
        <strain evidence="2">CALU 1027</strain>
    </source>
</reference>
<proteinExistence type="predicted"/>
<evidence type="ECO:0000313" key="3">
    <source>
        <dbReference type="Proteomes" id="UP000034681"/>
    </source>
</evidence>
<dbReference type="RefSeq" id="WP_026099446.1">
    <property type="nucleotide sequence ID" value="NZ_KB235936.1"/>
</dbReference>
<evidence type="ECO:0000313" key="2">
    <source>
        <dbReference type="EMBL" id="KKI98796.1"/>
    </source>
</evidence>
<accession>A0A0M2PWP7</accession>
<comment type="caution">
    <text evidence="2">The sequence shown here is derived from an EMBL/GenBank/DDBJ whole genome shotgun (WGS) entry which is preliminary data.</text>
</comment>
<feature type="region of interest" description="Disordered" evidence="1">
    <location>
        <begin position="81"/>
        <end position="105"/>
    </location>
</feature>
<evidence type="ECO:0000256" key="1">
    <source>
        <dbReference type="SAM" id="MobiDB-lite"/>
    </source>
</evidence>
<dbReference type="Proteomes" id="UP000034681">
    <property type="component" value="Unassembled WGS sequence"/>
</dbReference>
<dbReference type="Pfam" id="PF20384">
    <property type="entry name" value="DUF6679"/>
    <property type="match status" value="1"/>
</dbReference>
<dbReference type="InterPro" id="IPR046501">
    <property type="entry name" value="DUF6679"/>
</dbReference>
<gene>
    <name evidence="2" type="ORF">PROH_17715</name>
</gene>
<dbReference type="OrthoDB" id="486640at2"/>